<gene>
    <name evidence="1" type="ORF">GCM10009691_19290</name>
</gene>
<keyword evidence="2" id="KW-1185">Reference proteome</keyword>
<proteinExistence type="predicted"/>
<name>A0ABP4MIB1_9MICO</name>
<sequence>MQGTAIPSVTIPAVHGQEITVSDAISPRGVRIIVWGAGFPPAGTVTVHETILPTPGQRSSLVISGSALDSDRSEFREFPETAGPRVGE</sequence>
<organism evidence="1 2">
    <name type="scientific">Brevibacterium picturae</name>
    <dbReference type="NCBI Taxonomy" id="260553"/>
    <lineage>
        <taxon>Bacteria</taxon>
        <taxon>Bacillati</taxon>
        <taxon>Actinomycetota</taxon>
        <taxon>Actinomycetes</taxon>
        <taxon>Micrococcales</taxon>
        <taxon>Brevibacteriaceae</taxon>
        <taxon>Brevibacterium</taxon>
    </lineage>
</organism>
<dbReference type="Proteomes" id="UP001501791">
    <property type="component" value="Unassembled WGS sequence"/>
</dbReference>
<comment type="caution">
    <text evidence="1">The sequence shown here is derived from an EMBL/GenBank/DDBJ whole genome shotgun (WGS) entry which is preliminary data.</text>
</comment>
<evidence type="ECO:0000313" key="1">
    <source>
        <dbReference type="EMBL" id="GAA1544868.1"/>
    </source>
</evidence>
<accession>A0ABP4MIB1</accession>
<evidence type="ECO:0000313" key="2">
    <source>
        <dbReference type="Proteomes" id="UP001501791"/>
    </source>
</evidence>
<reference evidence="2" key="1">
    <citation type="journal article" date="2019" name="Int. J. Syst. Evol. Microbiol.">
        <title>The Global Catalogue of Microorganisms (GCM) 10K type strain sequencing project: providing services to taxonomists for standard genome sequencing and annotation.</title>
        <authorList>
            <consortium name="The Broad Institute Genomics Platform"/>
            <consortium name="The Broad Institute Genome Sequencing Center for Infectious Disease"/>
            <person name="Wu L."/>
            <person name="Ma J."/>
        </authorList>
    </citation>
    <scope>NUCLEOTIDE SEQUENCE [LARGE SCALE GENOMIC DNA]</scope>
    <source>
        <strain evidence="2">JCM 13319</strain>
    </source>
</reference>
<protein>
    <recommendedName>
        <fullName evidence="3">IPT/TIG domain-containing protein</fullName>
    </recommendedName>
</protein>
<dbReference type="EMBL" id="BAAALY010000006">
    <property type="protein sequence ID" value="GAA1544868.1"/>
    <property type="molecule type" value="Genomic_DNA"/>
</dbReference>
<evidence type="ECO:0008006" key="3">
    <source>
        <dbReference type="Google" id="ProtNLM"/>
    </source>
</evidence>